<dbReference type="Proteomes" id="UP001597541">
    <property type="component" value="Unassembled WGS sequence"/>
</dbReference>
<sequence>MDRNQSFLQMLEAVSSIQYNISLILEAKAREAEKTKKWICNHLLSTSYTEHTEQLSAPLKFHAKMTESIDGLAKLENSLARNLKVVLNKNQGSSDFGDFGGGGSGLEGLFDSGNES</sequence>
<evidence type="ECO:0000313" key="2">
    <source>
        <dbReference type="EMBL" id="MFD2612385.1"/>
    </source>
</evidence>
<gene>
    <name evidence="2" type="ORF">ACFSUF_08120</name>
</gene>
<feature type="region of interest" description="Disordered" evidence="1">
    <location>
        <begin position="96"/>
        <end position="116"/>
    </location>
</feature>
<evidence type="ECO:0000313" key="3">
    <source>
        <dbReference type="Proteomes" id="UP001597541"/>
    </source>
</evidence>
<keyword evidence="3" id="KW-1185">Reference proteome</keyword>
<evidence type="ECO:0000256" key="1">
    <source>
        <dbReference type="SAM" id="MobiDB-lite"/>
    </source>
</evidence>
<reference evidence="3" key="1">
    <citation type="journal article" date="2019" name="Int. J. Syst. Evol. Microbiol.">
        <title>The Global Catalogue of Microorganisms (GCM) 10K type strain sequencing project: providing services to taxonomists for standard genome sequencing and annotation.</title>
        <authorList>
            <consortium name="The Broad Institute Genomics Platform"/>
            <consortium name="The Broad Institute Genome Sequencing Center for Infectious Disease"/>
            <person name="Wu L."/>
            <person name="Ma J."/>
        </authorList>
    </citation>
    <scope>NUCLEOTIDE SEQUENCE [LARGE SCALE GENOMIC DNA]</scope>
    <source>
        <strain evidence="3">KCTC 3950</strain>
    </source>
</reference>
<dbReference type="InterPro" id="IPR058705">
    <property type="entry name" value="A_ENA"/>
</dbReference>
<feature type="compositionally biased region" description="Low complexity" evidence="1">
    <location>
        <begin position="107"/>
        <end position="116"/>
    </location>
</feature>
<dbReference type="EMBL" id="JBHUME010000007">
    <property type="protein sequence ID" value="MFD2612385.1"/>
    <property type="molecule type" value="Genomic_DNA"/>
</dbReference>
<proteinExistence type="predicted"/>
<accession>A0ABW5PBP7</accession>
<dbReference type="GO" id="GO:0004519">
    <property type="term" value="F:endonuclease activity"/>
    <property type="evidence" value="ECO:0007669"/>
    <property type="project" value="UniProtKB-KW"/>
</dbReference>
<protein>
    <submittedName>
        <fullName evidence="2">Restriction endonuclease subunit S</fullName>
    </submittedName>
</protein>
<dbReference type="Pfam" id="PF26595">
    <property type="entry name" value="A_ENA"/>
    <property type="match status" value="1"/>
</dbReference>
<dbReference type="RefSeq" id="WP_377601907.1">
    <property type="nucleotide sequence ID" value="NZ_JBHUME010000007.1"/>
</dbReference>
<keyword evidence="2" id="KW-0255">Endonuclease</keyword>
<organism evidence="2 3">
    <name type="scientific">Paenibacillus gansuensis</name>
    <dbReference type="NCBI Taxonomy" id="306542"/>
    <lineage>
        <taxon>Bacteria</taxon>
        <taxon>Bacillati</taxon>
        <taxon>Bacillota</taxon>
        <taxon>Bacilli</taxon>
        <taxon>Bacillales</taxon>
        <taxon>Paenibacillaceae</taxon>
        <taxon>Paenibacillus</taxon>
    </lineage>
</organism>
<comment type="caution">
    <text evidence="2">The sequence shown here is derived from an EMBL/GenBank/DDBJ whole genome shotgun (WGS) entry which is preliminary data.</text>
</comment>
<keyword evidence="2" id="KW-0378">Hydrolase</keyword>
<keyword evidence="2" id="KW-0540">Nuclease</keyword>
<name>A0ABW5PBP7_9BACL</name>